<comment type="caution">
    <text evidence="1">The sequence shown here is derived from an EMBL/GenBank/DDBJ whole genome shotgun (WGS) entry which is preliminary data.</text>
</comment>
<accession>A0A5J4X350</accession>
<name>A0A5J4X350_9EUKA</name>
<evidence type="ECO:0000313" key="2">
    <source>
        <dbReference type="Proteomes" id="UP000324800"/>
    </source>
</evidence>
<dbReference type="InterPro" id="IPR011009">
    <property type="entry name" value="Kinase-like_dom_sf"/>
</dbReference>
<dbReference type="Proteomes" id="UP000324800">
    <property type="component" value="Unassembled WGS sequence"/>
</dbReference>
<reference evidence="1 2" key="1">
    <citation type="submission" date="2019-03" db="EMBL/GenBank/DDBJ databases">
        <title>Single cell metagenomics reveals metabolic interactions within the superorganism composed of flagellate Streblomastix strix and complex community of Bacteroidetes bacteria on its surface.</title>
        <authorList>
            <person name="Treitli S.C."/>
            <person name="Kolisko M."/>
            <person name="Husnik F."/>
            <person name="Keeling P."/>
            <person name="Hampl V."/>
        </authorList>
    </citation>
    <scope>NUCLEOTIDE SEQUENCE [LARGE SCALE GENOMIC DNA]</scope>
    <source>
        <strain evidence="1">ST1C</strain>
    </source>
</reference>
<dbReference type="Gene3D" id="1.10.510.10">
    <property type="entry name" value="Transferase(Phosphotransferase) domain 1"/>
    <property type="match status" value="1"/>
</dbReference>
<feature type="non-terminal residue" evidence="1">
    <location>
        <position position="1"/>
    </location>
</feature>
<gene>
    <name evidence="1" type="ORF">EZS28_002785</name>
</gene>
<evidence type="ECO:0000313" key="1">
    <source>
        <dbReference type="EMBL" id="KAA6401681.1"/>
    </source>
</evidence>
<dbReference type="SUPFAM" id="SSF56112">
    <property type="entry name" value="Protein kinase-like (PK-like)"/>
    <property type="match status" value="1"/>
</dbReference>
<organism evidence="1 2">
    <name type="scientific">Streblomastix strix</name>
    <dbReference type="NCBI Taxonomy" id="222440"/>
    <lineage>
        <taxon>Eukaryota</taxon>
        <taxon>Metamonada</taxon>
        <taxon>Preaxostyla</taxon>
        <taxon>Oxymonadida</taxon>
        <taxon>Streblomastigidae</taxon>
        <taxon>Streblomastix</taxon>
    </lineage>
</organism>
<dbReference type="AlphaFoldDB" id="A0A5J4X350"/>
<evidence type="ECO:0008006" key="3">
    <source>
        <dbReference type="Google" id="ProtNLM"/>
    </source>
</evidence>
<proteinExistence type="predicted"/>
<dbReference type="EMBL" id="SNRW01000349">
    <property type="protein sequence ID" value="KAA6401681.1"/>
    <property type="molecule type" value="Genomic_DNA"/>
</dbReference>
<protein>
    <recommendedName>
        <fullName evidence="3">Protein kinase domain-containing protein</fullName>
    </recommendedName>
</protein>
<sequence length="68" mass="8128">KLLSKFKQSAHLDFNFPQTEGAYLKRLLKNALTELIDLLTHMLRYDPDERYNAHQCLKHPYLQLIERS</sequence>